<evidence type="ECO:0000256" key="1">
    <source>
        <dbReference type="SAM" id="SignalP"/>
    </source>
</evidence>
<organism evidence="2 3">
    <name type="scientific">Asaccharospora irregularis DSM 2635</name>
    <dbReference type="NCBI Taxonomy" id="1121321"/>
    <lineage>
        <taxon>Bacteria</taxon>
        <taxon>Bacillati</taxon>
        <taxon>Bacillota</taxon>
        <taxon>Clostridia</taxon>
        <taxon>Peptostreptococcales</taxon>
        <taxon>Peptostreptococcaceae</taxon>
        <taxon>Asaccharospora</taxon>
    </lineage>
</organism>
<feature type="signal peptide" evidence="1">
    <location>
        <begin position="1"/>
        <end position="26"/>
    </location>
</feature>
<keyword evidence="3" id="KW-1185">Reference proteome</keyword>
<dbReference type="Proteomes" id="UP000243255">
    <property type="component" value="Unassembled WGS sequence"/>
</dbReference>
<dbReference type="RefSeq" id="WP_073126413.1">
    <property type="nucleotide sequence ID" value="NZ_BAABCH010000093.1"/>
</dbReference>
<protein>
    <submittedName>
        <fullName evidence="2">Putative cell wall binding repeat 2</fullName>
    </submittedName>
</protein>
<name>A0A1M5Q8H1_9FIRM</name>
<dbReference type="OrthoDB" id="1756190at2"/>
<gene>
    <name evidence="2" type="ORF">SAMN04488530_11920</name>
</gene>
<feature type="chain" id="PRO_5012680325" evidence="1">
    <location>
        <begin position="27"/>
        <end position="433"/>
    </location>
</feature>
<reference evidence="3" key="1">
    <citation type="submission" date="2016-11" db="EMBL/GenBank/DDBJ databases">
        <authorList>
            <person name="Varghese N."/>
            <person name="Submissions S."/>
        </authorList>
    </citation>
    <scope>NUCLEOTIDE SEQUENCE [LARGE SCALE GENOMIC DNA]</scope>
    <source>
        <strain evidence="3">DSM 2635</strain>
    </source>
</reference>
<dbReference type="PANTHER" id="PTHR30032:SF8">
    <property type="entry name" value="GERMINATION-SPECIFIC N-ACETYLMURAMOYL-L-ALANINE AMIDASE"/>
    <property type="match status" value="1"/>
</dbReference>
<dbReference type="InterPro" id="IPR051922">
    <property type="entry name" value="Bact_Sporulation_Assoc"/>
</dbReference>
<dbReference type="AlphaFoldDB" id="A0A1M5Q8H1"/>
<evidence type="ECO:0000313" key="2">
    <source>
        <dbReference type="EMBL" id="SHH10385.1"/>
    </source>
</evidence>
<keyword evidence="1" id="KW-0732">Signal</keyword>
<dbReference type="EMBL" id="FQWX01000019">
    <property type="protein sequence ID" value="SHH10385.1"/>
    <property type="molecule type" value="Genomic_DNA"/>
</dbReference>
<dbReference type="InterPro" id="IPR007253">
    <property type="entry name" value="Cell_wall-bd_2"/>
</dbReference>
<sequence length="433" mass="46311">MKISKKILGVGVSLGLLVFCTPSVDALSTGIVNGNTSRSVGKPIIEKIGGKDRYETATKIAEKLNYNTAILVNSDKTLADGLSASGLAGALNAPILLTQKNDLPLVTLDKLIGVKKVYIIGGTGTVSESVSKVLKDREIEVIRISGNDRIETSYNVAKEINKINPIKKVVLTNAFKGEPDSMSIAPIAFKEKSPIILTDGNSVSINLKDIESYAIGGTGVMSDKLVKETNSVRLGGKDRFDTNKIVINKYYPNVKEFYLAKSDVLVDSLTGSTIAKDAPIVLVNKGSDKTILKDATKLTILGAIPDAVFNECTDVASNVAPKPEISNKPMPLNEFKSKLSSLGFDSSGVYWENGQKMGVAYATSGEATFSLRQNSASFNSVIKNCLNMLLPTGGNRVYNIVSSPFSNQTIEVDGRIVSMEQTSVGVGIKIYNK</sequence>
<dbReference type="STRING" id="1121321.SAMN04488530_11920"/>
<dbReference type="Gene3D" id="3.40.50.12090">
    <property type="match status" value="2"/>
</dbReference>
<evidence type="ECO:0000313" key="3">
    <source>
        <dbReference type="Proteomes" id="UP000243255"/>
    </source>
</evidence>
<accession>A0A1M5Q8H1</accession>
<dbReference type="PANTHER" id="PTHR30032">
    <property type="entry name" value="N-ACETYLMURAMOYL-L-ALANINE AMIDASE-RELATED"/>
    <property type="match status" value="1"/>
</dbReference>
<dbReference type="Pfam" id="PF04122">
    <property type="entry name" value="CW_binding_2"/>
    <property type="match status" value="3"/>
</dbReference>
<proteinExistence type="predicted"/>